<proteinExistence type="predicted"/>
<reference evidence="1 2" key="1">
    <citation type="submission" date="2023-03" db="EMBL/GenBank/DDBJ databases">
        <title>High recombination rates correlate with genetic variation in Cardiocondyla obscurior ants.</title>
        <authorList>
            <person name="Errbii M."/>
        </authorList>
    </citation>
    <scope>NUCLEOTIDE SEQUENCE [LARGE SCALE GENOMIC DNA]</scope>
    <source>
        <strain evidence="1">Alpha-2009</strain>
        <tissue evidence="1">Whole body</tissue>
    </source>
</reference>
<gene>
    <name evidence="1" type="ORF">PUN28_019450</name>
</gene>
<protein>
    <submittedName>
        <fullName evidence="1">Uncharacterized protein</fullName>
    </submittedName>
</protein>
<dbReference type="EMBL" id="JADYXP020000026">
    <property type="protein sequence ID" value="KAL0099968.1"/>
    <property type="molecule type" value="Genomic_DNA"/>
</dbReference>
<comment type="caution">
    <text evidence="1">The sequence shown here is derived from an EMBL/GenBank/DDBJ whole genome shotgun (WGS) entry which is preliminary data.</text>
</comment>
<evidence type="ECO:0000313" key="1">
    <source>
        <dbReference type="EMBL" id="KAL0099968.1"/>
    </source>
</evidence>
<keyword evidence="2" id="KW-1185">Reference proteome</keyword>
<name>A0AAW2EB84_9HYME</name>
<evidence type="ECO:0000313" key="2">
    <source>
        <dbReference type="Proteomes" id="UP001430953"/>
    </source>
</evidence>
<organism evidence="1 2">
    <name type="scientific">Cardiocondyla obscurior</name>
    <dbReference type="NCBI Taxonomy" id="286306"/>
    <lineage>
        <taxon>Eukaryota</taxon>
        <taxon>Metazoa</taxon>
        <taxon>Ecdysozoa</taxon>
        <taxon>Arthropoda</taxon>
        <taxon>Hexapoda</taxon>
        <taxon>Insecta</taxon>
        <taxon>Pterygota</taxon>
        <taxon>Neoptera</taxon>
        <taxon>Endopterygota</taxon>
        <taxon>Hymenoptera</taxon>
        <taxon>Apocrita</taxon>
        <taxon>Aculeata</taxon>
        <taxon>Formicoidea</taxon>
        <taxon>Formicidae</taxon>
        <taxon>Myrmicinae</taxon>
        <taxon>Cardiocondyla</taxon>
    </lineage>
</organism>
<sequence length="102" mass="11425">MLISAALAYENWKLTSPLEWPVLRGGAGPGWASCISGATISHRQNSTTPLKFMQIEFEYFLVTLPSKLKYQSAISNLAHNQSSRVLRVLKSHSLHAEQLEDR</sequence>
<dbReference type="AlphaFoldDB" id="A0AAW2EB84"/>
<accession>A0AAW2EB84</accession>
<dbReference type="Proteomes" id="UP001430953">
    <property type="component" value="Unassembled WGS sequence"/>
</dbReference>